<dbReference type="InterPro" id="IPR002553">
    <property type="entry name" value="Clathrin/coatomer_adapt-like_N"/>
</dbReference>
<evidence type="ECO:0000259" key="6">
    <source>
        <dbReference type="Pfam" id="PF01602"/>
    </source>
</evidence>
<evidence type="ECO:0000313" key="7">
    <source>
        <dbReference type="EMBL" id="CAB3385810.1"/>
    </source>
</evidence>
<comment type="caution">
    <text evidence="7">The sequence shown here is derived from an EMBL/GenBank/DDBJ whole genome shotgun (WGS) entry which is preliminary data.</text>
</comment>
<protein>
    <recommendedName>
        <fullName evidence="6">Clathrin/coatomer adaptor adaptin-like N-terminal domain-containing protein</fullName>
    </recommendedName>
</protein>
<comment type="similarity">
    <text evidence="2">Belongs to the adaptor complexes large subunit family.</text>
</comment>
<evidence type="ECO:0000256" key="3">
    <source>
        <dbReference type="ARBA" id="ARBA00022448"/>
    </source>
</evidence>
<evidence type="ECO:0000313" key="8">
    <source>
        <dbReference type="Proteomes" id="UP000494165"/>
    </source>
</evidence>
<dbReference type="InterPro" id="IPR016024">
    <property type="entry name" value="ARM-type_fold"/>
</dbReference>
<dbReference type="SUPFAM" id="SSF48371">
    <property type="entry name" value="ARM repeat"/>
    <property type="match status" value="1"/>
</dbReference>
<dbReference type="GO" id="GO:0030117">
    <property type="term" value="C:membrane coat"/>
    <property type="evidence" value="ECO:0007669"/>
    <property type="project" value="InterPro"/>
</dbReference>
<evidence type="ECO:0000256" key="1">
    <source>
        <dbReference type="ARBA" id="ARBA00004308"/>
    </source>
</evidence>
<feature type="domain" description="Clathrin/coatomer adaptor adaptin-like N-terminal" evidence="6">
    <location>
        <begin position="2"/>
        <end position="415"/>
    </location>
</feature>
<evidence type="ECO:0000256" key="5">
    <source>
        <dbReference type="ARBA" id="ARBA00023136"/>
    </source>
</evidence>
<dbReference type="OrthoDB" id="10254310at2759"/>
<proteinExistence type="inferred from homology"/>
<accession>A0A8S1DTG3</accession>
<sequence length="421" mass="46065">MKLLPNVNLSVKKAVHHILPRVCKNHPQAAVLAVNTVLHDCSDPNPEIKCLGITTLCAIPEFVEHVPGAVHASLSDSHPKVRLAAVNGCKSLHSHTPQAASEQGLINILYSLVRDSDPRVSTAAILALDFLLAEEGGIIVTKAMAKHLLRRLEHYPPVQLASVLQAVAKYKPKEEDEVFEELSLIDPYLVHSQCPAVNVNCINLFLDLIEDNYAHLIDQLVERSSPGLIAYLSSASESTASTVLKFLLSERGKAWLKNLPSADLMPRIAESPSVKIKKLSLIAITCKETEADDILAAVTPFCYDKSCGSQAVRCICKVRSNLEATSSKCLAVLLQLLETSETDVLRNCLVGLETFSMEGIPRSEISALLEKVVDRIDLFKPETIPAVAPHLLGLYGELLPTAPYVLEHLVNNYNQLQFDTK</sequence>
<dbReference type="Pfam" id="PF01602">
    <property type="entry name" value="Adaptin_N"/>
    <property type="match status" value="1"/>
</dbReference>
<evidence type="ECO:0000256" key="4">
    <source>
        <dbReference type="ARBA" id="ARBA00022927"/>
    </source>
</evidence>
<reference evidence="7 8" key="1">
    <citation type="submission" date="2020-04" db="EMBL/GenBank/DDBJ databases">
        <authorList>
            <person name="Alioto T."/>
            <person name="Alioto T."/>
            <person name="Gomez Garrido J."/>
        </authorList>
    </citation>
    <scope>NUCLEOTIDE SEQUENCE [LARGE SCALE GENOMIC DNA]</scope>
</reference>
<gene>
    <name evidence="7" type="ORF">CLODIP_2_CD16080</name>
</gene>
<dbReference type="PANTHER" id="PTHR11134">
    <property type="entry name" value="ADAPTOR COMPLEX SUBUNIT BETA FAMILY MEMBER"/>
    <property type="match status" value="1"/>
</dbReference>
<dbReference type="GO" id="GO:0012505">
    <property type="term" value="C:endomembrane system"/>
    <property type="evidence" value="ECO:0007669"/>
    <property type="project" value="UniProtKB-SubCell"/>
</dbReference>
<organism evidence="7 8">
    <name type="scientific">Cloeon dipterum</name>
    <dbReference type="NCBI Taxonomy" id="197152"/>
    <lineage>
        <taxon>Eukaryota</taxon>
        <taxon>Metazoa</taxon>
        <taxon>Ecdysozoa</taxon>
        <taxon>Arthropoda</taxon>
        <taxon>Hexapoda</taxon>
        <taxon>Insecta</taxon>
        <taxon>Pterygota</taxon>
        <taxon>Palaeoptera</taxon>
        <taxon>Ephemeroptera</taxon>
        <taxon>Pisciforma</taxon>
        <taxon>Baetidae</taxon>
        <taxon>Cloeon</taxon>
    </lineage>
</organism>
<dbReference type="GO" id="GO:0006886">
    <property type="term" value="P:intracellular protein transport"/>
    <property type="evidence" value="ECO:0007669"/>
    <property type="project" value="InterPro"/>
</dbReference>
<keyword evidence="8" id="KW-1185">Reference proteome</keyword>
<dbReference type="GO" id="GO:0016192">
    <property type="term" value="P:vesicle-mediated transport"/>
    <property type="evidence" value="ECO:0007669"/>
    <property type="project" value="InterPro"/>
</dbReference>
<dbReference type="Gene3D" id="1.25.10.10">
    <property type="entry name" value="Leucine-rich Repeat Variant"/>
    <property type="match status" value="1"/>
</dbReference>
<keyword evidence="3" id="KW-0813">Transport</keyword>
<dbReference type="InterPro" id="IPR011989">
    <property type="entry name" value="ARM-like"/>
</dbReference>
<dbReference type="InterPro" id="IPR026739">
    <property type="entry name" value="AP_beta"/>
</dbReference>
<comment type="subcellular location">
    <subcellularLocation>
        <location evidence="1">Endomembrane system</location>
    </subcellularLocation>
</comment>
<dbReference type="AlphaFoldDB" id="A0A8S1DTG3"/>
<keyword evidence="5" id="KW-0472">Membrane</keyword>
<keyword evidence="4" id="KW-0653">Protein transport</keyword>
<dbReference type="Proteomes" id="UP000494165">
    <property type="component" value="Unassembled WGS sequence"/>
</dbReference>
<evidence type="ECO:0000256" key="2">
    <source>
        <dbReference type="ARBA" id="ARBA00006613"/>
    </source>
</evidence>
<name>A0A8S1DTG3_9INSE</name>
<dbReference type="EMBL" id="CADEPI010000434">
    <property type="protein sequence ID" value="CAB3385810.1"/>
    <property type="molecule type" value="Genomic_DNA"/>
</dbReference>